<feature type="compositionally biased region" description="Basic and acidic residues" evidence="1">
    <location>
        <begin position="395"/>
        <end position="419"/>
    </location>
</feature>
<dbReference type="AlphaFoldDB" id="A0A7J6VMD3"/>
<keyword evidence="3" id="KW-1185">Reference proteome</keyword>
<feature type="compositionally biased region" description="Gly residues" evidence="1">
    <location>
        <begin position="183"/>
        <end position="196"/>
    </location>
</feature>
<feature type="compositionally biased region" description="Low complexity" evidence="1">
    <location>
        <begin position="422"/>
        <end position="436"/>
    </location>
</feature>
<keyword evidence="2" id="KW-0396">Initiation factor</keyword>
<comment type="caution">
    <text evidence="2">The sequence shown here is derived from an EMBL/GenBank/DDBJ whole genome shotgun (WGS) entry which is preliminary data.</text>
</comment>
<accession>A0A7J6VMD3</accession>
<evidence type="ECO:0000313" key="2">
    <source>
        <dbReference type="EMBL" id="KAF5185917.1"/>
    </source>
</evidence>
<dbReference type="EMBL" id="JABWDY010030065">
    <property type="protein sequence ID" value="KAF5185917.1"/>
    <property type="molecule type" value="Genomic_DNA"/>
</dbReference>
<evidence type="ECO:0000256" key="1">
    <source>
        <dbReference type="SAM" id="MobiDB-lite"/>
    </source>
</evidence>
<dbReference type="Proteomes" id="UP000554482">
    <property type="component" value="Unassembled WGS sequence"/>
</dbReference>
<dbReference type="PANTHER" id="PTHR32091">
    <property type="entry name" value="EUKARYOTIC TRANSLATION INITIATION FACTOR 4B"/>
    <property type="match status" value="1"/>
</dbReference>
<reference evidence="2 3" key="1">
    <citation type="submission" date="2020-06" db="EMBL/GenBank/DDBJ databases">
        <title>Transcriptomic and genomic resources for Thalictrum thalictroides and T. hernandezii: Facilitating candidate gene discovery in an emerging model plant lineage.</title>
        <authorList>
            <person name="Arias T."/>
            <person name="Riano-Pachon D.M."/>
            <person name="Di Stilio V.S."/>
        </authorList>
    </citation>
    <scope>NUCLEOTIDE SEQUENCE [LARGE SCALE GENOMIC DNA]</scope>
    <source>
        <strain evidence="3">cv. WT478/WT964</strain>
        <tissue evidence="2">Leaves</tissue>
    </source>
</reference>
<feature type="compositionally biased region" description="Basic and acidic residues" evidence="1">
    <location>
        <begin position="159"/>
        <end position="181"/>
    </location>
</feature>
<feature type="compositionally biased region" description="Basic and acidic residues" evidence="1">
    <location>
        <begin position="329"/>
        <end position="346"/>
    </location>
</feature>
<feature type="compositionally biased region" description="Low complexity" evidence="1">
    <location>
        <begin position="309"/>
        <end position="320"/>
    </location>
</feature>
<dbReference type="Pfam" id="PF06273">
    <property type="entry name" value="eIF-4B"/>
    <property type="match status" value="2"/>
</dbReference>
<evidence type="ECO:0000313" key="3">
    <source>
        <dbReference type="Proteomes" id="UP000554482"/>
    </source>
</evidence>
<keyword evidence="2" id="KW-0648">Protein biosynthesis</keyword>
<feature type="compositionally biased region" description="Gly residues" evidence="1">
    <location>
        <begin position="212"/>
        <end position="221"/>
    </location>
</feature>
<dbReference type="GO" id="GO:0003729">
    <property type="term" value="F:mRNA binding"/>
    <property type="evidence" value="ECO:0007669"/>
    <property type="project" value="TreeGrafter"/>
</dbReference>
<feature type="non-terminal residue" evidence="2">
    <location>
        <position position="1"/>
    </location>
</feature>
<feature type="compositionally biased region" description="Basic and acidic residues" evidence="1">
    <location>
        <begin position="226"/>
        <end position="247"/>
    </location>
</feature>
<dbReference type="GO" id="GO:0003743">
    <property type="term" value="F:translation initiation factor activity"/>
    <property type="evidence" value="ECO:0007669"/>
    <property type="project" value="UniProtKB-KW"/>
</dbReference>
<dbReference type="OrthoDB" id="2021148at2759"/>
<feature type="region of interest" description="Disordered" evidence="1">
    <location>
        <begin position="153"/>
        <end position="466"/>
    </location>
</feature>
<proteinExistence type="predicted"/>
<gene>
    <name evidence="2" type="ORF">FRX31_024496</name>
</gene>
<sequence>TGITRGGSSESAECGGIMTAIQWSYEHGYLSVELETDCAGAADYLNKKLHSLSWTSSTILNSVLYMAYLRKHQQQQTMSKPWGGAGAWAADAERADAEETERLAANPVVESPSFPSLKESLGAKPKKKNKGITLSLSEFSSGAYTAPKRDQSLELSKGLTHDEMIRLPTGPRERSAEEMEVGRLGGGFKNYGGGRSQGSSMGGRRSGDDGGGDGSWGGRKSNGGFDNDRRSERAPSRDSDLPSRADEVDNWAVGKKSPLSRIDSGRERDNRYGSGDNNGRQDKYSSLGGGSRADEVDNWGTGKKSLPVRSSTSSFGSGFRDPLAAQADRWTRTGPPREGDRERPRLNLDPPRGNGTLNEAGDRERPRLVLNPPSGNGSLNEAPKSTRPSPFGAARPREDVLAEKGVDVKKLDSDIETKKSSRPTSPHSSRPSSAHSNGRAESPAPLVLEGEPNPRPKVNPFGDAKPREVLLQEKGQDWRKNDVELEHRSVEAKVWRKNDFELEQRSVEV</sequence>
<name>A0A7J6VMD3_THATH</name>
<dbReference type="InterPro" id="IPR010433">
    <property type="entry name" value="EIF-4B_pln"/>
</dbReference>
<organism evidence="2 3">
    <name type="scientific">Thalictrum thalictroides</name>
    <name type="common">Rue-anemone</name>
    <name type="synonym">Anemone thalictroides</name>
    <dbReference type="NCBI Taxonomy" id="46969"/>
    <lineage>
        <taxon>Eukaryota</taxon>
        <taxon>Viridiplantae</taxon>
        <taxon>Streptophyta</taxon>
        <taxon>Embryophyta</taxon>
        <taxon>Tracheophyta</taxon>
        <taxon>Spermatophyta</taxon>
        <taxon>Magnoliopsida</taxon>
        <taxon>Ranunculales</taxon>
        <taxon>Ranunculaceae</taxon>
        <taxon>Thalictroideae</taxon>
        <taxon>Thalictrum</taxon>
    </lineage>
</organism>
<protein>
    <submittedName>
        <fullName evidence="2">Eukaryotic translation initiation factor 4b1</fullName>
    </submittedName>
</protein>
<dbReference type="PANTHER" id="PTHR32091:SF20">
    <property type="entry name" value="EUKARYOTIC TRANSLATION INITIATION FACTOR 4B1"/>
    <property type="match status" value="1"/>
</dbReference>